<evidence type="ECO:0000259" key="2">
    <source>
        <dbReference type="Pfam" id="PF26634"/>
    </source>
</evidence>
<protein>
    <recommendedName>
        <fullName evidence="2">DUF8207 domain-containing protein</fullName>
    </recommendedName>
</protein>
<sequence length="540" mass="62172">MSKVCSEFYAIDGQETEAQDLRLYLRYMEHAHQCEEAAQTCREYLINKNFEMLLWKLNSTISNMRIEKQKFSIPIVNHDQKVSSQQFRKHDDLFGGNSKRALIVGSSNSGKTNLMLTLLEHPNGSRKAVRDKFQALKLASSTAQLELEKAYRPITQPLKEFITNIGKAEPLTFKEEEEFNPKEEFSTPKSSYKTSTPTREKTRKSGKTPILPFEQPSFFDMSINRLPSVREVASLREMPPIREEVTFESSPQSSTETIGNLSDILEQTKQSIQTYVGHPVYLDWLSDFHELPRTYIDDSVKDTEHKFDHNYGIVHDLETNNFFLGSTQIPVNLVSKDIKVLDILYPGTQGLYELLFKKEPVGYKKADLDNYMDILTRTNAYRRNNNPNEQVQGNSSVKYVTIIGPYLYKKGITKSKTIIPRPVFEKPIAPYRAAKKKSSDWKRSNFETRTERSESYTINSERWGERISLLFEEKYDVLPFVGKHNPAEKNLVLLGDGLRTSYRYPFESGTILSGEYPKKDVSLLINGKTGKLEGREIKKK</sequence>
<keyword evidence="4" id="KW-1185">Reference proteome</keyword>
<dbReference type="Pfam" id="PF26634">
    <property type="entry name" value="DUF8207"/>
    <property type="match status" value="1"/>
</dbReference>
<dbReference type="PANTHER" id="PTHR35374">
    <property type="entry name" value="CYCLIN-DEPENDENT KINASE 11A-LIKE"/>
    <property type="match status" value="1"/>
</dbReference>
<proteinExistence type="predicted"/>
<dbReference type="Proteomes" id="UP001152799">
    <property type="component" value="Chromosome 9"/>
</dbReference>
<dbReference type="PANTHER" id="PTHR35374:SF1">
    <property type="entry name" value="PROTEIN KINASE DOMAIN-CONTAINING PROTEIN"/>
    <property type="match status" value="1"/>
</dbReference>
<dbReference type="AlphaFoldDB" id="A0A9N9N1H6"/>
<feature type="domain" description="DUF8207" evidence="2">
    <location>
        <begin position="306"/>
        <end position="406"/>
    </location>
</feature>
<name>A0A9N9N1H6_9CUCU</name>
<reference evidence="3" key="1">
    <citation type="submission" date="2022-01" db="EMBL/GenBank/DDBJ databases">
        <authorList>
            <person name="King R."/>
        </authorList>
    </citation>
    <scope>NUCLEOTIDE SEQUENCE</scope>
</reference>
<evidence type="ECO:0000256" key="1">
    <source>
        <dbReference type="SAM" id="MobiDB-lite"/>
    </source>
</evidence>
<gene>
    <name evidence="3" type="ORF">CEUTPL_LOCUS13782</name>
</gene>
<feature type="region of interest" description="Disordered" evidence="1">
    <location>
        <begin position="173"/>
        <end position="209"/>
    </location>
</feature>
<dbReference type="EMBL" id="OU892285">
    <property type="protein sequence ID" value="CAG9773391.1"/>
    <property type="molecule type" value="Genomic_DNA"/>
</dbReference>
<evidence type="ECO:0000313" key="4">
    <source>
        <dbReference type="Proteomes" id="UP001152799"/>
    </source>
</evidence>
<feature type="compositionally biased region" description="Low complexity" evidence="1">
    <location>
        <begin position="187"/>
        <end position="197"/>
    </location>
</feature>
<dbReference type="InterPro" id="IPR058520">
    <property type="entry name" value="DUF8207"/>
</dbReference>
<organism evidence="3 4">
    <name type="scientific">Ceutorhynchus assimilis</name>
    <name type="common">cabbage seed weevil</name>
    <dbReference type="NCBI Taxonomy" id="467358"/>
    <lineage>
        <taxon>Eukaryota</taxon>
        <taxon>Metazoa</taxon>
        <taxon>Ecdysozoa</taxon>
        <taxon>Arthropoda</taxon>
        <taxon>Hexapoda</taxon>
        <taxon>Insecta</taxon>
        <taxon>Pterygota</taxon>
        <taxon>Neoptera</taxon>
        <taxon>Endopterygota</taxon>
        <taxon>Coleoptera</taxon>
        <taxon>Polyphaga</taxon>
        <taxon>Cucujiformia</taxon>
        <taxon>Curculionidae</taxon>
        <taxon>Ceutorhynchinae</taxon>
        <taxon>Ceutorhynchus</taxon>
    </lineage>
</organism>
<evidence type="ECO:0000313" key="3">
    <source>
        <dbReference type="EMBL" id="CAG9773391.1"/>
    </source>
</evidence>
<dbReference type="OrthoDB" id="6775587at2759"/>
<accession>A0A9N9N1H6</accession>